<accession>A0A316C0A6</accession>
<organism evidence="2 3">
    <name type="scientific">Pseudaminobacter salicylatoxidans</name>
    <dbReference type="NCBI Taxonomy" id="93369"/>
    <lineage>
        <taxon>Bacteria</taxon>
        <taxon>Pseudomonadati</taxon>
        <taxon>Pseudomonadota</taxon>
        <taxon>Alphaproteobacteria</taxon>
        <taxon>Hyphomicrobiales</taxon>
        <taxon>Phyllobacteriaceae</taxon>
        <taxon>Pseudaminobacter</taxon>
    </lineage>
</organism>
<dbReference type="EMBL" id="QGGG01000016">
    <property type="protein sequence ID" value="PWJ78346.1"/>
    <property type="molecule type" value="Genomic_DNA"/>
</dbReference>
<comment type="caution">
    <text evidence="2">The sequence shown here is derived from an EMBL/GenBank/DDBJ whole genome shotgun (WGS) entry which is preliminary data.</text>
</comment>
<proteinExistence type="predicted"/>
<evidence type="ECO:0000313" key="2">
    <source>
        <dbReference type="EMBL" id="PWJ78346.1"/>
    </source>
</evidence>
<dbReference type="RefSeq" id="WP_109614255.1">
    <property type="nucleotide sequence ID" value="NZ_QGGG01000016.1"/>
</dbReference>
<reference evidence="2 3" key="1">
    <citation type="submission" date="2018-05" db="EMBL/GenBank/DDBJ databases">
        <title>Genomic Encyclopedia of Type Strains, Phase IV (KMG-IV): sequencing the most valuable type-strain genomes for metagenomic binning, comparative biology and taxonomic classification.</title>
        <authorList>
            <person name="Goeker M."/>
        </authorList>
    </citation>
    <scope>NUCLEOTIDE SEQUENCE [LARGE SCALE GENOMIC DNA]</scope>
    <source>
        <strain evidence="2 3">DSM 6986</strain>
    </source>
</reference>
<dbReference type="Proteomes" id="UP000245396">
    <property type="component" value="Unassembled WGS sequence"/>
</dbReference>
<evidence type="ECO:0000313" key="3">
    <source>
        <dbReference type="Proteomes" id="UP000245396"/>
    </source>
</evidence>
<name>A0A316C0A6_PSESE</name>
<sequence length="66" mass="7435">MTSVPDGIFKPRPTASETKGDMTTRAAREIVERERAVRDAKSERLRLARLAQEQDEVTDHPVDDKG</sequence>
<protein>
    <submittedName>
        <fullName evidence="2">Uncharacterized protein</fullName>
    </submittedName>
</protein>
<feature type="region of interest" description="Disordered" evidence="1">
    <location>
        <begin position="1"/>
        <end position="25"/>
    </location>
</feature>
<evidence type="ECO:0000256" key="1">
    <source>
        <dbReference type="SAM" id="MobiDB-lite"/>
    </source>
</evidence>
<dbReference type="AlphaFoldDB" id="A0A316C0A6"/>
<gene>
    <name evidence="2" type="ORF">C7441_11611</name>
</gene>
<keyword evidence="3" id="KW-1185">Reference proteome</keyword>